<accession>A0AAE0SKC6</accession>
<dbReference type="EMBL" id="JAEAOA010001146">
    <property type="protein sequence ID" value="KAK3593601.1"/>
    <property type="molecule type" value="Genomic_DNA"/>
</dbReference>
<evidence type="ECO:0000259" key="3">
    <source>
        <dbReference type="Pfam" id="PF16026"/>
    </source>
</evidence>
<feature type="compositionally biased region" description="Basic and acidic residues" evidence="2">
    <location>
        <begin position="125"/>
        <end position="146"/>
    </location>
</feature>
<dbReference type="Proteomes" id="UP001195483">
    <property type="component" value="Unassembled WGS sequence"/>
</dbReference>
<evidence type="ECO:0000256" key="1">
    <source>
        <dbReference type="SAM" id="Coils"/>
    </source>
</evidence>
<keyword evidence="1" id="KW-0175">Coiled coil</keyword>
<evidence type="ECO:0000313" key="5">
    <source>
        <dbReference type="Proteomes" id="UP001195483"/>
    </source>
</evidence>
<proteinExistence type="predicted"/>
<reference evidence="4" key="1">
    <citation type="journal article" date="2021" name="Genome Biol. Evol.">
        <title>A High-Quality Reference Genome for a Parasitic Bivalve with Doubly Uniparental Inheritance (Bivalvia: Unionida).</title>
        <authorList>
            <person name="Smith C.H."/>
        </authorList>
    </citation>
    <scope>NUCLEOTIDE SEQUENCE</scope>
    <source>
        <strain evidence="4">CHS0354</strain>
    </source>
</reference>
<evidence type="ECO:0000313" key="4">
    <source>
        <dbReference type="EMBL" id="KAK3593601.1"/>
    </source>
</evidence>
<reference evidence="4" key="2">
    <citation type="journal article" date="2021" name="Genome Biol. Evol.">
        <title>Developing a high-quality reference genome for a parasitic bivalve with doubly uniparental inheritance (Bivalvia: Unionida).</title>
        <authorList>
            <person name="Smith C.H."/>
        </authorList>
    </citation>
    <scope>NUCLEOTIDE SEQUENCE</scope>
    <source>
        <strain evidence="4">CHS0354</strain>
        <tissue evidence="4">Mantle</tissue>
    </source>
</reference>
<reference evidence="4" key="3">
    <citation type="submission" date="2023-05" db="EMBL/GenBank/DDBJ databases">
        <authorList>
            <person name="Smith C.H."/>
        </authorList>
    </citation>
    <scope>NUCLEOTIDE SEQUENCE</scope>
    <source>
        <strain evidence="4">CHS0354</strain>
        <tissue evidence="4">Mantle</tissue>
    </source>
</reference>
<feature type="coiled-coil region" evidence="1">
    <location>
        <begin position="60"/>
        <end position="94"/>
    </location>
</feature>
<dbReference type="Pfam" id="PF16026">
    <property type="entry name" value="MIEAP"/>
    <property type="match status" value="1"/>
</dbReference>
<feature type="region of interest" description="Disordered" evidence="2">
    <location>
        <begin position="476"/>
        <end position="513"/>
    </location>
</feature>
<feature type="domain" description="Mitochondria-eating protein C-terminal" evidence="3">
    <location>
        <begin position="234"/>
        <end position="415"/>
    </location>
</feature>
<comment type="caution">
    <text evidence="4">The sequence shown here is derived from an EMBL/GenBank/DDBJ whole genome shotgun (WGS) entry which is preliminary data.</text>
</comment>
<sequence>MESRYHSLGRKNEFVQSARDEGGFPMRQNVLSSSDDHFLDSRSIPSDLDTAHLYLNVTNLQRSCKRLDYLRKEIERKKKKKAQKEKKKNSSLRDSKKFKEIKEKYRDLYNEILVQRVEVDSLFDTPRRRTDENEHYRNHRQSESERHKPKSRQPLPQLDEECEKCREKTKNIWQLEANINSSTRNLQHRIDELEALIKKERSEKEDALRRLSSVASAKLRDNNPNIADLSDPNRPTRIVEKLSEIYDNEWTDAFDHLEKCYSKEEKDNVQLLLDVLIKVHQKCNNLSENILDNIIGPLPTDIPPDVSKNLKDAIKMITPHRMSALAKDIKSSLQSRMKIIPRDPFDIYVDKCIEACLLMSVQDPPMFLSAYPDKDGLFSHTSYRAYTKSGKYELFIVWPVLYLHKNGPMMAKGVAQGTDDNSMIKNNYSRTYQQPVQSQTVVKHHYDYQQRPQQHHHQYKQDWHQYGGMRTSYMSPVNQGQQQYPSNYPASGNSRRQCTTQHPTNSWSQTTDF</sequence>
<protein>
    <recommendedName>
        <fullName evidence="3">Mitochondria-eating protein C-terminal domain-containing protein</fullName>
    </recommendedName>
</protein>
<feature type="region of interest" description="Disordered" evidence="2">
    <location>
        <begin position="125"/>
        <end position="159"/>
    </location>
</feature>
<evidence type="ECO:0000256" key="2">
    <source>
        <dbReference type="SAM" id="MobiDB-lite"/>
    </source>
</evidence>
<feature type="region of interest" description="Disordered" evidence="2">
    <location>
        <begin position="1"/>
        <end position="26"/>
    </location>
</feature>
<keyword evidence="5" id="KW-1185">Reference proteome</keyword>
<dbReference type="AlphaFoldDB" id="A0AAE0SKC6"/>
<feature type="compositionally biased region" description="Basic and acidic residues" evidence="2">
    <location>
        <begin position="1"/>
        <end position="22"/>
    </location>
</feature>
<dbReference type="InterPro" id="IPR031981">
    <property type="entry name" value="MIEAP_C"/>
</dbReference>
<organism evidence="4 5">
    <name type="scientific">Potamilus streckersoni</name>
    <dbReference type="NCBI Taxonomy" id="2493646"/>
    <lineage>
        <taxon>Eukaryota</taxon>
        <taxon>Metazoa</taxon>
        <taxon>Spiralia</taxon>
        <taxon>Lophotrochozoa</taxon>
        <taxon>Mollusca</taxon>
        <taxon>Bivalvia</taxon>
        <taxon>Autobranchia</taxon>
        <taxon>Heteroconchia</taxon>
        <taxon>Palaeoheterodonta</taxon>
        <taxon>Unionida</taxon>
        <taxon>Unionoidea</taxon>
        <taxon>Unionidae</taxon>
        <taxon>Ambleminae</taxon>
        <taxon>Lampsilini</taxon>
        <taxon>Potamilus</taxon>
    </lineage>
</organism>
<name>A0AAE0SKC6_9BIVA</name>
<gene>
    <name evidence="4" type="ORF">CHS0354_018699</name>
</gene>
<feature type="coiled-coil region" evidence="1">
    <location>
        <begin position="183"/>
        <end position="210"/>
    </location>
</feature>